<evidence type="ECO:0000313" key="1">
    <source>
        <dbReference type="EMBL" id="MBC9934433.1"/>
    </source>
</evidence>
<organism evidence="1 2">
    <name type="scientific">Chitinophaga qingshengii</name>
    <dbReference type="NCBI Taxonomy" id="1569794"/>
    <lineage>
        <taxon>Bacteria</taxon>
        <taxon>Pseudomonadati</taxon>
        <taxon>Bacteroidota</taxon>
        <taxon>Chitinophagia</taxon>
        <taxon>Chitinophagales</taxon>
        <taxon>Chitinophagaceae</taxon>
        <taxon>Chitinophaga</taxon>
    </lineage>
</organism>
<keyword evidence="2" id="KW-1185">Reference proteome</keyword>
<reference evidence="1 2" key="1">
    <citation type="submission" date="2020-09" db="EMBL/GenBank/DDBJ databases">
        <title>Genome sequences of type strains of Chitinophaga qingshengii and Chitinophaga varians.</title>
        <authorList>
            <person name="Kittiwongwattana C."/>
        </authorList>
    </citation>
    <scope>NUCLEOTIDE SEQUENCE [LARGE SCALE GENOMIC DNA]</scope>
    <source>
        <strain evidence="1 2">JCM 30026</strain>
    </source>
</reference>
<dbReference type="EMBL" id="JACVFC010000005">
    <property type="protein sequence ID" value="MBC9934433.1"/>
    <property type="molecule type" value="Genomic_DNA"/>
</dbReference>
<name>A0ABR7TVF0_9BACT</name>
<sequence length="61" mass="6864">MQHEDFDCFSSIVKKAGNCPANQRYYSALQLTVGFLENKLNGEDNFLPAVDALLNKSIKKK</sequence>
<gene>
    <name evidence="1" type="ORF">ICL07_28865</name>
</gene>
<protein>
    <submittedName>
        <fullName evidence="1">Uncharacterized protein</fullName>
    </submittedName>
</protein>
<evidence type="ECO:0000313" key="2">
    <source>
        <dbReference type="Proteomes" id="UP000659124"/>
    </source>
</evidence>
<comment type="caution">
    <text evidence="1">The sequence shown here is derived from an EMBL/GenBank/DDBJ whole genome shotgun (WGS) entry which is preliminary data.</text>
</comment>
<accession>A0ABR7TVF0</accession>
<dbReference type="RefSeq" id="WP_188091528.1">
    <property type="nucleotide sequence ID" value="NZ_JACVFC010000005.1"/>
</dbReference>
<dbReference type="Proteomes" id="UP000659124">
    <property type="component" value="Unassembled WGS sequence"/>
</dbReference>
<proteinExistence type="predicted"/>